<dbReference type="InterPro" id="IPR050474">
    <property type="entry name" value="Hel308_SKI2-like"/>
</dbReference>
<feature type="domain" description="Helicase ATP-binding" evidence="7">
    <location>
        <begin position="467"/>
        <end position="649"/>
    </location>
</feature>
<dbReference type="InterPro" id="IPR036390">
    <property type="entry name" value="WH_DNA-bd_sf"/>
</dbReference>
<feature type="domain" description="Helicase C-terminal" evidence="8">
    <location>
        <begin position="1517"/>
        <end position="1728"/>
    </location>
</feature>
<dbReference type="InterPro" id="IPR036388">
    <property type="entry name" value="WH-like_DNA-bd_sf"/>
</dbReference>
<dbReference type="InterPro" id="IPR003593">
    <property type="entry name" value="AAA+_ATPase"/>
</dbReference>
<evidence type="ECO:0000256" key="6">
    <source>
        <dbReference type="SAM" id="MobiDB-lite"/>
    </source>
</evidence>
<dbReference type="SUPFAM" id="SSF81296">
    <property type="entry name" value="E set domains"/>
    <property type="match status" value="1"/>
</dbReference>
<dbReference type="Pfam" id="PF00271">
    <property type="entry name" value="Helicase_C"/>
    <property type="match status" value="1"/>
</dbReference>
<evidence type="ECO:0000313" key="9">
    <source>
        <dbReference type="EMBL" id="GMH57879.1"/>
    </source>
</evidence>
<dbReference type="Pfam" id="PF18149">
    <property type="entry name" value="Helicase_PWI"/>
    <property type="match status" value="1"/>
</dbReference>
<sequence length="2128" mass="237854">MAEDQRRLESYSYAATSNLVLSSNKGKAAVTEKGKGEVQSLWGKTGTQRMGDAVRTAAPASNKRQKRSNSITEPNAAQQDAATSPALLKCLRDLLGHDLPFQTLMDAHNEVLELTLDSEADPRSLKSSVEEFLDKKLSNDVWDPLRSACNSMRGKYTLLRDRNVAVDEEGGEMNDEGVAVVFEDEQNEENEEGQDFGETILASDSESEDEEEGNVVSSETVEGEAANNLKKPALKAASVDEFYVQRLLKGQYPDDDTARTISKSVLECMSDQGMESREVQNKMVVIMGFDKFELVQQLLRDRWTIVYGVILSAATDRDKVEQEIAMTEEGRDFLDSLKEKDDVRGLERKNVDKRLEEGKLEAQKLKSLAGGAADTAATKHKSDKDNLDLDRLAFKDGARTMTNEDVNLPSTSWRVQKAGYEEVHVPAVRNVPGEGERFVEISELPEWTHAAFAGMNKLNRLQSKMLPAAFEKSENLLLCAPTGAGKTNVACLTMLNIMGQYMHNGVVDAKAFKIVYVAPMKALVQEVVKNFGRRLKAYDLSVRELSGDSTLTRQQIMDTNVIVTTPEKWDIITRKSDDRSYTQMVKLIIIDEIHLLHDSRGPVLESIVGRTIRQVEQSQEPVRIVGLSATLPNYADVATFLRVKPETGLFFFDNSFRPVPLQQQYIGVSEKNSLKKLKLVNDICYEKVLQQREANNQILIFCHSRAECAKTAKALRDIAQERDQMELFVKPDSASREILEEEKETVKNPALQDVVGYGFGIHHAGLAKSDRELVEDLFADKHMQVLVCTATLAWGVNLPAHSVIIKGTQMYNPEVGGWVELSPLDIMQMLGRAGRPQFDSEGEGIIITNHEDLQYYLSLMNLQLPVESQLIKVLPNHLNAEVVLGSIQSIDEAVDWLAYTYLYVRMLRSPAVYGADLTDDPDLKDYRRALVHSAACMLEKSQLIRYDRKSGSLQSTPMGKVSSHFYIDHESMKTYNQHLKPAMNDIELLRLFSLSGEFKQLIVRADEKLELQKLATKVPIPVKESVEEKTAKVNILLQAYISKLKLEGFALLADMVHVQQSAGRIMRCLFEIAMNRGWCSLAKQCLSFAKSVQMKIWQSQTPLRQFKNVPEIVAKKLERKDIPWERYVDLKPADLGELVGAPKMGRTLHTLVSQFPRLELQATVQPITRSMLKIELTLTPDFTWDEKVHDYAQLFHIMVEDCNQTELLHQQTFMLRVDTADIQHFVTFSVPVMDPLPPNYFIRVVSDRWMHSESIIPVSFKNLILPGKLLPPTALLDLSPLPVTALGNKGIMSLYNFKAFNAIQTQTFHALFETDANALVCAPTGSGKTVLAEFALLRALSKDGKAKMIYVVAKKEVAAHVERDWKSRFGKIGVTTAALTGDIAEDKKIMKSEVNIIVCYTEYFDAVSRLKPTQKVLASLVLACFDEVHLLGGEGGPILEICVSRMRRVIMDAEADCRFLGLSASLANAKDVGDWMGVKSSNLFNFSPKVRPIALDTYVQSFEVNNFSSRLLAMGKPLYNGIRRHSTGKPALVFVPSRRQAQLTAIDLMTYASNGIDENFDGFLREGSEKALEAILGSIKESALGQVLEAGVGFVHKGMDASDRKRVEGLFRDGVISVLVATHDMCWALDVPAHFVAVVGTESFDGKEQRYVDHSIADMLRMIGKAGRAGIDSSAKALVLCHAPKRAHLKKLLFDPLPIESHLDGYLHDAFMSEVCTKVVENQQEALDYLTWSFMYRRLNKNPIYYGLQGVSQQDLGEHLSDIVETVLGDLNESKCVELDEEIGDVSALNLGYIGSNYYLAYSTIELIAASVTEKTRTRGIVEIVSAASEFASLPMRSGEERQLKIACKNLPYINKSAQWNDPNNKALVLLQAYFDRKALNVDLKQDQNVVVEGAVKLLQAVVDVVATNHWLKPAIEAMEVSQMVTQGVWKKDDALKQIPWFTDEIIKKARAKGVTSPFDILELEDDVRGEILSDYGDESTEMAEIAAFCNSFPTIEVGLSVVDADEITAGDPFRVSVKLQREVDEDDMEEDEVLGKVVSKRFPSEDKMESWWLVLGDEEKNKLYTVKRTSLAEAATLNLDSYAPEEVGEHELKLFLICDSYMGVDQEFVVKINVQEGGDSDEEEDSD</sequence>
<dbReference type="Gene3D" id="2.60.40.150">
    <property type="entry name" value="C2 domain"/>
    <property type="match status" value="2"/>
</dbReference>
<dbReference type="FunFam" id="3.40.50.300:FF:000102">
    <property type="entry name" value="RNA helicase, activating signal cointegrator 1"/>
    <property type="match status" value="1"/>
</dbReference>
<dbReference type="PANTHER" id="PTHR47961:SF4">
    <property type="entry name" value="ACTIVATING SIGNAL COINTEGRATOR 1 COMPLEX SUBUNIT 3"/>
    <property type="match status" value="1"/>
</dbReference>
<dbReference type="PROSITE" id="PS51192">
    <property type="entry name" value="HELICASE_ATP_BIND_1"/>
    <property type="match status" value="2"/>
</dbReference>
<evidence type="ECO:0000256" key="5">
    <source>
        <dbReference type="ARBA" id="ARBA00022840"/>
    </source>
</evidence>
<name>A0A9W6ZWQ4_9STRA</name>
<proteinExistence type="predicted"/>
<dbReference type="GO" id="GO:0016787">
    <property type="term" value="F:hydrolase activity"/>
    <property type="evidence" value="ECO:0007669"/>
    <property type="project" value="UniProtKB-KW"/>
</dbReference>
<evidence type="ECO:0000259" key="8">
    <source>
        <dbReference type="PROSITE" id="PS51194"/>
    </source>
</evidence>
<dbReference type="FunFam" id="3.40.50.300:FF:000062">
    <property type="entry name" value="U5 small nuclear ribonucleoprotein helicase"/>
    <property type="match status" value="1"/>
</dbReference>
<dbReference type="EMBL" id="BRXY01000049">
    <property type="protein sequence ID" value="GMH57879.1"/>
    <property type="molecule type" value="Genomic_DNA"/>
</dbReference>
<feature type="domain" description="Helicase ATP-binding" evidence="7">
    <location>
        <begin position="1309"/>
        <end position="1484"/>
    </location>
</feature>
<feature type="compositionally biased region" description="Acidic residues" evidence="6">
    <location>
        <begin position="186"/>
        <end position="195"/>
    </location>
</feature>
<dbReference type="InterPro" id="IPR014756">
    <property type="entry name" value="Ig_E-set"/>
</dbReference>
<keyword evidence="5" id="KW-0067">ATP-binding</keyword>
<evidence type="ECO:0000256" key="1">
    <source>
        <dbReference type="ARBA" id="ARBA00022737"/>
    </source>
</evidence>
<dbReference type="FunFam" id="2.60.40.150:FF:000004">
    <property type="entry name" value="RNA helicase, activating signal cointegrator 1"/>
    <property type="match status" value="1"/>
</dbReference>
<accession>A0A9W6ZWQ4</accession>
<dbReference type="FunFam" id="2.60.40.150:FF:000133">
    <property type="entry name" value="Pre-mRNA splicing helicase, putative"/>
    <property type="match status" value="1"/>
</dbReference>
<keyword evidence="3" id="KW-0378">Hydrolase</keyword>
<keyword evidence="2" id="KW-0547">Nucleotide-binding</keyword>
<dbReference type="GO" id="GO:0003676">
    <property type="term" value="F:nucleic acid binding"/>
    <property type="evidence" value="ECO:0007669"/>
    <property type="project" value="InterPro"/>
</dbReference>
<keyword evidence="1" id="KW-0677">Repeat</keyword>
<dbReference type="Proteomes" id="UP001165085">
    <property type="component" value="Unassembled WGS sequence"/>
</dbReference>
<dbReference type="Pfam" id="PF02889">
    <property type="entry name" value="Sec63"/>
    <property type="match status" value="2"/>
</dbReference>
<dbReference type="SMART" id="SM00382">
    <property type="entry name" value="AAA"/>
    <property type="match status" value="2"/>
</dbReference>
<comment type="caution">
    <text evidence="9">The sequence shown here is derived from an EMBL/GenBank/DDBJ whole genome shotgun (WGS) entry which is preliminary data.</text>
</comment>
<dbReference type="InterPro" id="IPR014001">
    <property type="entry name" value="Helicase_ATP-bd"/>
</dbReference>
<dbReference type="InterPro" id="IPR001650">
    <property type="entry name" value="Helicase_C-like"/>
</dbReference>
<dbReference type="GO" id="GO:0005682">
    <property type="term" value="C:U5 snRNP"/>
    <property type="evidence" value="ECO:0007669"/>
    <property type="project" value="UniProtKB-ARBA"/>
</dbReference>
<feature type="compositionally biased region" description="Polar residues" evidence="6">
    <location>
        <begin position="68"/>
        <end position="81"/>
    </location>
</feature>
<evidence type="ECO:0000313" key="10">
    <source>
        <dbReference type="Proteomes" id="UP001165085"/>
    </source>
</evidence>
<evidence type="ECO:0000256" key="2">
    <source>
        <dbReference type="ARBA" id="ARBA00022741"/>
    </source>
</evidence>
<dbReference type="GO" id="GO:0005524">
    <property type="term" value="F:ATP binding"/>
    <property type="evidence" value="ECO:0007669"/>
    <property type="project" value="UniProtKB-KW"/>
</dbReference>
<evidence type="ECO:0000256" key="4">
    <source>
        <dbReference type="ARBA" id="ARBA00022806"/>
    </source>
</evidence>
<dbReference type="Pfam" id="PF00270">
    <property type="entry name" value="DEAD"/>
    <property type="match status" value="2"/>
</dbReference>
<feature type="compositionally biased region" description="Low complexity" evidence="6">
    <location>
        <begin position="214"/>
        <end position="224"/>
    </location>
</feature>
<dbReference type="OrthoDB" id="5575at2759"/>
<keyword evidence="10" id="KW-1185">Reference proteome</keyword>
<evidence type="ECO:0000256" key="3">
    <source>
        <dbReference type="ARBA" id="ARBA00022801"/>
    </source>
</evidence>
<dbReference type="InterPro" id="IPR035892">
    <property type="entry name" value="C2_domain_sf"/>
</dbReference>
<reference evidence="10" key="1">
    <citation type="journal article" date="2023" name="Commun. Biol.">
        <title>Genome analysis of Parmales, the sister group of diatoms, reveals the evolutionary specialization of diatoms from phago-mixotrophs to photoautotrophs.</title>
        <authorList>
            <person name="Ban H."/>
            <person name="Sato S."/>
            <person name="Yoshikawa S."/>
            <person name="Yamada K."/>
            <person name="Nakamura Y."/>
            <person name="Ichinomiya M."/>
            <person name="Sato N."/>
            <person name="Blanc-Mathieu R."/>
            <person name="Endo H."/>
            <person name="Kuwata A."/>
            <person name="Ogata H."/>
        </authorList>
    </citation>
    <scope>NUCLEOTIDE SEQUENCE [LARGE SCALE GENOMIC DNA]</scope>
    <source>
        <strain evidence="10">NIES 3701</strain>
    </source>
</reference>
<protein>
    <submittedName>
        <fullName evidence="9">Uncharacterized protein</fullName>
    </submittedName>
</protein>
<dbReference type="Gene3D" id="1.10.3380.10">
    <property type="entry name" value="Sec63 N-terminal domain-like domain"/>
    <property type="match status" value="2"/>
</dbReference>
<dbReference type="SUPFAM" id="SSF158702">
    <property type="entry name" value="Sec63 N-terminal domain-like"/>
    <property type="match status" value="2"/>
</dbReference>
<dbReference type="FunFam" id="1.10.150.20:FF:000004">
    <property type="entry name" value="U5 small nuclear ribonucleoprotein helicase"/>
    <property type="match status" value="1"/>
</dbReference>
<dbReference type="SUPFAM" id="SSF52540">
    <property type="entry name" value="P-loop containing nucleoside triphosphate hydrolases"/>
    <property type="match status" value="4"/>
</dbReference>
<dbReference type="FunFam" id="1.10.3380.10:FF:000001">
    <property type="entry name" value="U5 small nuclear ribonucleoprotein helicase"/>
    <property type="match status" value="1"/>
</dbReference>
<dbReference type="GO" id="GO:0000393">
    <property type="term" value="P:spliceosomal conformational changes to generate catalytic conformation"/>
    <property type="evidence" value="ECO:0007669"/>
    <property type="project" value="UniProtKB-ARBA"/>
</dbReference>
<dbReference type="SMART" id="SM00490">
    <property type="entry name" value="HELICc"/>
    <property type="match status" value="2"/>
</dbReference>
<dbReference type="PANTHER" id="PTHR47961">
    <property type="entry name" value="DNA POLYMERASE THETA, PUTATIVE (AFU_ORTHOLOGUE AFUA_1G05260)-RELATED"/>
    <property type="match status" value="1"/>
</dbReference>
<dbReference type="FunFam" id="1.10.10.10:FF:000012">
    <property type="entry name" value="U5 small nuclear ribonucleoprotein helicase"/>
    <property type="match status" value="1"/>
</dbReference>
<feature type="region of interest" description="Disordered" evidence="6">
    <location>
        <begin position="24"/>
        <end position="81"/>
    </location>
</feature>
<evidence type="ECO:0000259" key="7">
    <source>
        <dbReference type="PROSITE" id="PS51192"/>
    </source>
</evidence>
<dbReference type="SMART" id="SM00973">
    <property type="entry name" value="Sec63"/>
    <property type="match status" value="2"/>
</dbReference>
<dbReference type="SUPFAM" id="SSF46785">
    <property type="entry name" value="Winged helix' DNA-binding domain"/>
    <property type="match status" value="2"/>
</dbReference>
<gene>
    <name evidence="9" type="ORF">TrST_g5896</name>
</gene>
<dbReference type="InterPro" id="IPR057842">
    <property type="entry name" value="WH_MER3"/>
</dbReference>
<dbReference type="SMART" id="SM00487">
    <property type="entry name" value="DEXDc"/>
    <property type="match status" value="2"/>
</dbReference>
<dbReference type="Gene3D" id="3.40.50.300">
    <property type="entry name" value="P-loop containing nucleotide triphosphate hydrolases"/>
    <property type="match status" value="4"/>
</dbReference>
<dbReference type="Gene3D" id="1.10.10.10">
    <property type="entry name" value="Winged helix-like DNA-binding domain superfamily/Winged helix DNA-binding domain"/>
    <property type="match status" value="2"/>
</dbReference>
<dbReference type="FunFam" id="1.10.10.10:FF:000024">
    <property type="entry name" value="U5 small nuclear ribonucleoprotein helicase"/>
    <property type="match status" value="1"/>
</dbReference>
<dbReference type="InterPro" id="IPR011545">
    <property type="entry name" value="DEAD/DEAH_box_helicase_dom"/>
</dbReference>
<feature type="region of interest" description="Disordered" evidence="6">
    <location>
        <begin position="186"/>
        <end position="224"/>
    </location>
</feature>
<dbReference type="InterPro" id="IPR004179">
    <property type="entry name" value="Sec63-dom"/>
</dbReference>
<feature type="domain" description="Helicase C-terminal" evidence="8">
    <location>
        <begin position="660"/>
        <end position="879"/>
    </location>
</feature>
<organism evidence="9 10">
    <name type="scientific">Triparma strigata</name>
    <dbReference type="NCBI Taxonomy" id="1606541"/>
    <lineage>
        <taxon>Eukaryota</taxon>
        <taxon>Sar</taxon>
        <taxon>Stramenopiles</taxon>
        <taxon>Ochrophyta</taxon>
        <taxon>Bolidophyceae</taxon>
        <taxon>Parmales</taxon>
        <taxon>Triparmaceae</taxon>
        <taxon>Triparma</taxon>
    </lineage>
</organism>
<dbReference type="PROSITE" id="PS51194">
    <property type="entry name" value="HELICASE_CTER"/>
    <property type="match status" value="2"/>
</dbReference>
<keyword evidence="4" id="KW-0347">Helicase</keyword>
<dbReference type="InterPro" id="IPR027417">
    <property type="entry name" value="P-loop_NTPase"/>
</dbReference>
<dbReference type="PIRSF" id="PIRSF039073">
    <property type="entry name" value="BRR2"/>
    <property type="match status" value="1"/>
</dbReference>
<dbReference type="InterPro" id="IPR041094">
    <property type="entry name" value="Brr2_helicase_PWI"/>
</dbReference>
<dbReference type="FunFam" id="1.10.3380.10:FF:000002">
    <property type="entry name" value="Activating signal cointegrator 1 complex subunit 3"/>
    <property type="match status" value="1"/>
</dbReference>
<dbReference type="Pfam" id="PF23445">
    <property type="entry name" value="WHD_SNRNP200"/>
    <property type="match status" value="2"/>
</dbReference>
<dbReference type="GO" id="GO:0004386">
    <property type="term" value="F:helicase activity"/>
    <property type="evidence" value="ECO:0007669"/>
    <property type="project" value="UniProtKB-KW"/>
</dbReference>
<dbReference type="CDD" id="cd18795">
    <property type="entry name" value="SF2_C_Ski2"/>
    <property type="match status" value="1"/>
</dbReference>
<dbReference type="Gene3D" id="1.10.150.20">
    <property type="entry name" value="5' to 3' exonuclease, C-terminal subdomain"/>
    <property type="match status" value="2"/>
</dbReference>